<protein>
    <recommendedName>
        <fullName evidence="2">Methyltransferase type 11</fullName>
    </recommendedName>
</protein>
<dbReference type="InterPro" id="IPR029063">
    <property type="entry name" value="SAM-dependent_MTases_sf"/>
</dbReference>
<reference evidence="1" key="1">
    <citation type="submission" date="2016-10" db="EMBL/GenBank/DDBJ databases">
        <title>Sequence of Gallionella enrichment culture.</title>
        <authorList>
            <person name="Poehlein A."/>
            <person name="Muehling M."/>
            <person name="Daniel R."/>
        </authorList>
    </citation>
    <scope>NUCLEOTIDE SEQUENCE</scope>
</reference>
<name>A0A1J5SBG6_9ZZZZ</name>
<comment type="caution">
    <text evidence="1">The sequence shown here is derived from an EMBL/GenBank/DDBJ whole genome shotgun (WGS) entry which is preliminary data.</text>
</comment>
<gene>
    <name evidence="1" type="ORF">GALL_204490</name>
</gene>
<dbReference type="Pfam" id="PF13489">
    <property type="entry name" value="Methyltransf_23"/>
    <property type="match status" value="1"/>
</dbReference>
<proteinExistence type="predicted"/>
<dbReference type="Gene3D" id="3.40.50.150">
    <property type="entry name" value="Vaccinia Virus protein VP39"/>
    <property type="match status" value="1"/>
</dbReference>
<evidence type="ECO:0000313" key="1">
    <source>
        <dbReference type="EMBL" id="OIQ97565.1"/>
    </source>
</evidence>
<dbReference type="SUPFAM" id="SSF53335">
    <property type="entry name" value="S-adenosyl-L-methionine-dependent methyltransferases"/>
    <property type="match status" value="1"/>
</dbReference>
<dbReference type="EMBL" id="MLJW01000131">
    <property type="protein sequence ID" value="OIQ97565.1"/>
    <property type="molecule type" value="Genomic_DNA"/>
</dbReference>
<sequence length="240" mass="27216">MEISDALKELYGDYYLDERVLIKRRIAARQTLDHLNSILPCKNYRSIIDIGAGDGSLLEELNEINVSGELHAVEISESGWASIQEKKLDKVHSVNQFDGYNISSKDNAYGLGLAIHVLEHVEHERVFIREMARTCEYIYIEVPLELTLSIKKNIDVGSQFGHVNFYNASTFQNLLESSGLEVLAFKQFSPSLEYETFLDGVIKGTVKYIIRKWALKISPKAASLLITYMGGAYCRRRCRG</sequence>
<evidence type="ECO:0008006" key="2">
    <source>
        <dbReference type="Google" id="ProtNLM"/>
    </source>
</evidence>
<organism evidence="1">
    <name type="scientific">mine drainage metagenome</name>
    <dbReference type="NCBI Taxonomy" id="410659"/>
    <lineage>
        <taxon>unclassified sequences</taxon>
        <taxon>metagenomes</taxon>
        <taxon>ecological metagenomes</taxon>
    </lineage>
</organism>
<dbReference type="AlphaFoldDB" id="A0A1J5SBG6"/>
<accession>A0A1J5SBG6</accession>